<accession>A0A382DNC5</accession>
<dbReference type="PANTHER" id="PTHR10291:SF43">
    <property type="entry name" value="DEHYDRODOLICHYL DIPHOSPHATE SYNTHASE COMPLEX SUBUNIT DHDDS"/>
    <property type="match status" value="1"/>
</dbReference>
<dbReference type="EMBL" id="UINC01040297">
    <property type="protein sequence ID" value="SVB39970.1"/>
    <property type="molecule type" value="Genomic_DNA"/>
</dbReference>
<reference evidence="2" key="1">
    <citation type="submission" date="2018-05" db="EMBL/GenBank/DDBJ databases">
        <authorList>
            <person name="Lanie J.A."/>
            <person name="Ng W.-L."/>
            <person name="Kazmierczak K.M."/>
            <person name="Andrzejewski T.M."/>
            <person name="Davidsen T.M."/>
            <person name="Wayne K.J."/>
            <person name="Tettelin H."/>
            <person name="Glass J.I."/>
            <person name="Rusch D."/>
            <person name="Podicherti R."/>
            <person name="Tsui H.-C.T."/>
            <person name="Winkler M.E."/>
        </authorList>
    </citation>
    <scope>NUCLEOTIDE SEQUENCE</scope>
</reference>
<evidence type="ECO:0000256" key="1">
    <source>
        <dbReference type="ARBA" id="ARBA00022679"/>
    </source>
</evidence>
<dbReference type="PANTHER" id="PTHR10291">
    <property type="entry name" value="DEHYDRODOLICHYL DIPHOSPHATE SYNTHASE FAMILY MEMBER"/>
    <property type="match status" value="1"/>
</dbReference>
<organism evidence="2">
    <name type="scientific">marine metagenome</name>
    <dbReference type="NCBI Taxonomy" id="408172"/>
    <lineage>
        <taxon>unclassified sequences</taxon>
        <taxon>metagenomes</taxon>
        <taxon>ecological metagenomes</taxon>
    </lineage>
</organism>
<dbReference type="GO" id="GO:0016094">
    <property type="term" value="P:polyprenol biosynthetic process"/>
    <property type="evidence" value="ECO:0007669"/>
    <property type="project" value="TreeGrafter"/>
</dbReference>
<dbReference type="CDD" id="cd00475">
    <property type="entry name" value="Cis_IPPS"/>
    <property type="match status" value="1"/>
</dbReference>
<dbReference type="Pfam" id="PF01255">
    <property type="entry name" value="Prenyltransf"/>
    <property type="match status" value="1"/>
</dbReference>
<protein>
    <recommendedName>
        <fullName evidence="3">Di-trans,poly-cis-decaprenylcistransferase</fullName>
    </recommendedName>
</protein>
<gene>
    <name evidence="2" type="ORF">METZ01_LOCUS192824</name>
</gene>
<dbReference type="AlphaFoldDB" id="A0A382DNC5"/>
<dbReference type="GO" id="GO:0045547">
    <property type="term" value="F:ditrans,polycis-polyprenyl diphosphate synthase [(2E,6E)-farnesyl diphosphate specific] activity"/>
    <property type="evidence" value="ECO:0007669"/>
    <property type="project" value="TreeGrafter"/>
</dbReference>
<evidence type="ECO:0000313" key="2">
    <source>
        <dbReference type="EMBL" id="SVB39970.1"/>
    </source>
</evidence>
<feature type="non-terminal residue" evidence="2">
    <location>
        <position position="1"/>
    </location>
</feature>
<dbReference type="InterPro" id="IPR036424">
    <property type="entry name" value="UPP_synth-like_sf"/>
</dbReference>
<dbReference type="SUPFAM" id="SSF64005">
    <property type="entry name" value="Undecaprenyl diphosphate synthase"/>
    <property type="match status" value="1"/>
</dbReference>
<proteinExistence type="inferred from homology"/>
<dbReference type="InterPro" id="IPR001441">
    <property type="entry name" value="UPP_synth-like"/>
</dbReference>
<dbReference type="HAMAP" id="MF_01139">
    <property type="entry name" value="ISPT"/>
    <property type="match status" value="1"/>
</dbReference>
<dbReference type="NCBIfam" id="TIGR00055">
    <property type="entry name" value="uppS"/>
    <property type="match status" value="1"/>
</dbReference>
<evidence type="ECO:0008006" key="3">
    <source>
        <dbReference type="Google" id="ProtNLM"/>
    </source>
</evidence>
<dbReference type="PROSITE" id="PS01066">
    <property type="entry name" value="UPP_SYNTHASE"/>
    <property type="match status" value="1"/>
</dbReference>
<sequence>GHRAGMEAVREVIEGSIESGVEVLTLFAFSTENWQRPRTEIDALMRLLRTYISREKDDLRKKGVQVRILGNLTNVGSSTMEAIEDITKETSRGANLRLNLMLSYSGRDDLLQACRRFAEEVMIGTVQAKDLNEAALAERLFTAGIPDPDLLIRTSGEFRISNFMLWQIAYTELSVVPTLWPDFSREHLFDAISDYQLRDRRFGRVPSQKGSKIRRKH</sequence>
<keyword evidence="1" id="KW-0808">Transferase</keyword>
<name>A0A382DNC5_9ZZZZ</name>
<dbReference type="Gene3D" id="3.40.1180.10">
    <property type="entry name" value="Decaprenyl diphosphate synthase-like"/>
    <property type="match status" value="1"/>
</dbReference>
<dbReference type="InterPro" id="IPR018520">
    <property type="entry name" value="UPP_synth-like_CS"/>
</dbReference>